<evidence type="ECO:0000259" key="2">
    <source>
        <dbReference type="Pfam" id="PF00582"/>
    </source>
</evidence>
<proteinExistence type="inferred from homology"/>
<comment type="caution">
    <text evidence="3">The sequence shown here is derived from an EMBL/GenBank/DDBJ whole genome shotgun (WGS) entry which is preliminary data.</text>
</comment>
<name>A0A645G4E8_9ZZZZ</name>
<dbReference type="CDD" id="cd00293">
    <property type="entry name" value="USP-like"/>
    <property type="match status" value="1"/>
</dbReference>
<organism evidence="3">
    <name type="scientific">bioreactor metagenome</name>
    <dbReference type="NCBI Taxonomy" id="1076179"/>
    <lineage>
        <taxon>unclassified sequences</taxon>
        <taxon>metagenomes</taxon>
        <taxon>ecological metagenomes</taxon>
    </lineage>
</organism>
<comment type="similarity">
    <text evidence="1">Belongs to the universal stress protein A family.</text>
</comment>
<dbReference type="PANTHER" id="PTHR46268">
    <property type="entry name" value="STRESS RESPONSE PROTEIN NHAX"/>
    <property type="match status" value="1"/>
</dbReference>
<dbReference type="InterPro" id="IPR014729">
    <property type="entry name" value="Rossmann-like_a/b/a_fold"/>
</dbReference>
<reference evidence="3" key="1">
    <citation type="submission" date="2019-08" db="EMBL/GenBank/DDBJ databases">
        <authorList>
            <person name="Kucharzyk K."/>
            <person name="Murdoch R.W."/>
            <person name="Higgins S."/>
            <person name="Loffler F."/>
        </authorList>
    </citation>
    <scope>NUCLEOTIDE SEQUENCE</scope>
</reference>
<dbReference type="EMBL" id="VSSQ01068630">
    <property type="protein sequence ID" value="MPN20790.1"/>
    <property type="molecule type" value="Genomic_DNA"/>
</dbReference>
<dbReference type="InterPro" id="IPR006016">
    <property type="entry name" value="UspA"/>
</dbReference>
<gene>
    <name evidence="3" type="ORF">SDC9_168169</name>
</gene>
<dbReference type="Pfam" id="PF00582">
    <property type="entry name" value="Usp"/>
    <property type="match status" value="1"/>
</dbReference>
<dbReference type="Gene3D" id="3.40.50.620">
    <property type="entry name" value="HUPs"/>
    <property type="match status" value="1"/>
</dbReference>
<evidence type="ECO:0000313" key="3">
    <source>
        <dbReference type="EMBL" id="MPN20790.1"/>
    </source>
</evidence>
<sequence>MKILLAVDFSPVGRRTTGAGYRLAQKIASEITFFHCAPQTSRFLQGYDIKAFVSSTGKEDQKNIEEAAKLKLHKVMEDVIAENGIKDGLAIEEMIVSGEPADEILRYAEENKFDLIFLGYKSFNLIEQILVGSTADKVIRYATCSVLIYRPDRAEHIDI</sequence>
<dbReference type="InterPro" id="IPR006015">
    <property type="entry name" value="Universal_stress_UspA"/>
</dbReference>
<protein>
    <recommendedName>
        <fullName evidence="2">UspA domain-containing protein</fullName>
    </recommendedName>
</protein>
<dbReference type="AlphaFoldDB" id="A0A645G4E8"/>
<evidence type="ECO:0000256" key="1">
    <source>
        <dbReference type="ARBA" id="ARBA00008791"/>
    </source>
</evidence>
<dbReference type="SUPFAM" id="SSF52402">
    <property type="entry name" value="Adenine nucleotide alpha hydrolases-like"/>
    <property type="match status" value="1"/>
</dbReference>
<feature type="domain" description="UspA" evidence="2">
    <location>
        <begin position="2"/>
        <end position="150"/>
    </location>
</feature>
<dbReference type="PRINTS" id="PR01438">
    <property type="entry name" value="UNVRSLSTRESS"/>
</dbReference>
<dbReference type="PANTHER" id="PTHR46268:SF6">
    <property type="entry name" value="UNIVERSAL STRESS PROTEIN UP12"/>
    <property type="match status" value="1"/>
</dbReference>
<accession>A0A645G4E8</accession>